<sequence>MSLNPRTFLPSLKKLFFAFGGIKCASSKKAFFTNEAWHEAQLILREVRPGYYSDPKDFPLYFEKVQDSNGLLLYRCIRGTNSLEGGVHQNLIAKFSHFNLHKVLLQLAA</sequence>
<protein>
    <submittedName>
        <fullName evidence="1">Uncharacterized protein</fullName>
    </submittedName>
</protein>
<gene>
    <name evidence="1" type="ORF">LIPSTDRAFT_277289</name>
</gene>
<evidence type="ECO:0000313" key="1">
    <source>
        <dbReference type="EMBL" id="ODQ72842.1"/>
    </source>
</evidence>
<dbReference type="AlphaFoldDB" id="A0A1E3Q6R1"/>
<dbReference type="EMBL" id="KV454294">
    <property type="protein sequence ID" value="ODQ72842.1"/>
    <property type="molecule type" value="Genomic_DNA"/>
</dbReference>
<evidence type="ECO:0000313" key="2">
    <source>
        <dbReference type="Proteomes" id="UP000094385"/>
    </source>
</evidence>
<proteinExistence type="predicted"/>
<dbReference type="OrthoDB" id="1920326at2759"/>
<keyword evidence="2" id="KW-1185">Reference proteome</keyword>
<name>A0A1E3Q6R1_LIPST</name>
<reference evidence="1 2" key="1">
    <citation type="journal article" date="2016" name="Proc. Natl. Acad. Sci. U.S.A.">
        <title>Comparative genomics of biotechnologically important yeasts.</title>
        <authorList>
            <person name="Riley R."/>
            <person name="Haridas S."/>
            <person name="Wolfe K.H."/>
            <person name="Lopes M.R."/>
            <person name="Hittinger C.T."/>
            <person name="Goeker M."/>
            <person name="Salamov A.A."/>
            <person name="Wisecaver J.H."/>
            <person name="Long T.M."/>
            <person name="Calvey C.H."/>
            <person name="Aerts A.L."/>
            <person name="Barry K.W."/>
            <person name="Choi C."/>
            <person name="Clum A."/>
            <person name="Coughlan A.Y."/>
            <person name="Deshpande S."/>
            <person name="Douglass A.P."/>
            <person name="Hanson S.J."/>
            <person name="Klenk H.-P."/>
            <person name="LaButti K.M."/>
            <person name="Lapidus A."/>
            <person name="Lindquist E.A."/>
            <person name="Lipzen A.M."/>
            <person name="Meier-Kolthoff J.P."/>
            <person name="Ohm R.A."/>
            <person name="Otillar R.P."/>
            <person name="Pangilinan J.L."/>
            <person name="Peng Y."/>
            <person name="Rokas A."/>
            <person name="Rosa C.A."/>
            <person name="Scheuner C."/>
            <person name="Sibirny A.A."/>
            <person name="Slot J.C."/>
            <person name="Stielow J.B."/>
            <person name="Sun H."/>
            <person name="Kurtzman C.P."/>
            <person name="Blackwell M."/>
            <person name="Grigoriev I.V."/>
            <person name="Jeffries T.W."/>
        </authorList>
    </citation>
    <scope>NUCLEOTIDE SEQUENCE [LARGE SCALE GENOMIC DNA]</scope>
    <source>
        <strain evidence="1 2">NRRL Y-11557</strain>
    </source>
</reference>
<organism evidence="1 2">
    <name type="scientific">Lipomyces starkeyi NRRL Y-11557</name>
    <dbReference type="NCBI Taxonomy" id="675824"/>
    <lineage>
        <taxon>Eukaryota</taxon>
        <taxon>Fungi</taxon>
        <taxon>Dikarya</taxon>
        <taxon>Ascomycota</taxon>
        <taxon>Saccharomycotina</taxon>
        <taxon>Lipomycetes</taxon>
        <taxon>Lipomycetales</taxon>
        <taxon>Lipomycetaceae</taxon>
        <taxon>Lipomyces</taxon>
    </lineage>
</organism>
<accession>A0A1E3Q6R1</accession>
<dbReference type="Proteomes" id="UP000094385">
    <property type="component" value="Unassembled WGS sequence"/>
</dbReference>